<comment type="caution">
    <text evidence="3">The sequence shown here is derived from an EMBL/GenBank/DDBJ whole genome shotgun (WGS) entry which is preliminary data.</text>
</comment>
<gene>
    <name evidence="3" type="ORF">SAMN06296020_10411</name>
</gene>
<feature type="chain" id="PRO_5041318816" evidence="2">
    <location>
        <begin position="26"/>
        <end position="351"/>
    </location>
</feature>
<dbReference type="NCBIfam" id="NF037995">
    <property type="entry name" value="TRAP_S1"/>
    <property type="match status" value="1"/>
</dbReference>
<dbReference type="RefSeq" id="WP_283408693.1">
    <property type="nucleotide sequence ID" value="NZ_FXUF01000004.1"/>
</dbReference>
<keyword evidence="1 2" id="KW-0732">Signal</keyword>
<feature type="signal peptide" evidence="2">
    <location>
        <begin position="1"/>
        <end position="25"/>
    </location>
</feature>
<sequence>MRKLLSVGITVSLIMMLLMGCGTGAGEPAASPAASPAGNEQAGESIGEEVTLRLAHNLNEQHTVHLALAEFGRLIEEKSQGNMKVDIYPNAQLGSEEQVLEQLQAGGVAMTKVSAAALTPYDDGYNAFTLPYVFADENHFFTSMESDAVKELYQSTHDKGFVGLTYYTSGARSFYTVNKPILHPDDLRGVKIRVMGFQSQTDMMQALGGTPVGMPYGDVYTSLQSGIIDGAESNETALTNGKHGEVSKHFSYDEHTMIPDILVVSARVWDSLTDAQKAIIEAAAVESTEFHKPLWDAAIAEAVTEATEEMGVTFHEVDKGPFRDAVASMLDEYGAQYPEVKSLLDSFKALE</sequence>
<evidence type="ECO:0000313" key="3">
    <source>
        <dbReference type="EMBL" id="SMP50749.1"/>
    </source>
</evidence>
<reference evidence="3" key="1">
    <citation type="submission" date="2017-05" db="EMBL/GenBank/DDBJ databases">
        <authorList>
            <person name="Varghese N."/>
            <person name="Submissions S."/>
        </authorList>
    </citation>
    <scope>NUCLEOTIDE SEQUENCE</scope>
    <source>
        <strain evidence="3">Su22</strain>
    </source>
</reference>
<dbReference type="GO" id="GO:0030246">
    <property type="term" value="F:carbohydrate binding"/>
    <property type="evidence" value="ECO:0007669"/>
    <property type="project" value="TreeGrafter"/>
</dbReference>
<dbReference type="InterPro" id="IPR018389">
    <property type="entry name" value="DctP_fam"/>
</dbReference>
<evidence type="ECO:0000313" key="4">
    <source>
        <dbReference type="Proteomes" id="UP001158066"/>
    </source>
</evidence>
<dbReference type="PROSITE" id="PS51257">
    <property type="entry name" value="PROKAR_LIPOPROTEIN"/>
    <property type="match status" value="1"/>
</dbReference>
<dbReference type="Gene3D" id="3.40.190.170">
    <property type="entry name" value="Bacterial extracellular solute-binding protein, family 7"/>
    <property type="match status" value="1"/>
</dbReference>
<dbReference type="PANTHER" id="PTHR33376:SF2">
    <property type="entry name" value="DICARBOXYLATE-BINDING PERIPLASMIC PROTEIN"/>
    <property type="match status" value="1"/>
</dbReference>
<protein>
    <submittedName>
        <fullName evidence="3">Tripartite ATP-independent transporter solute receptor, DctP family</fullName>
    </submittedName>
</protein>
<dbReference type="InterPro" id="IPR004682">
    <property type="entry name" value="TRAP_DctP"/>
</dbReference>
<dbReference type="EMBL" id="FXUF01000004">
    <property type="protein sequence ID" value="SMP50749.1"/>
    <property type="molecule type" value="Genomic_DNA"/>
</dbReference>
<dbReference type="InterPro" id="IPR038404">
    <property type="entry name" value="TRAP_DctP_sf"/>
</dbReference>
<dbReference type="GO" id="GO:0030288">
    <property type="term" value="C:outer membrane-bounded periplasmic space"/>
    <property type="evidence" value="ECO:0007669"/>
    <property type="project" value="InterPro"/>
</dbReference>
<dbReference type="PIRSF" id="PIRSF006470">
    <property type="entry name" value="DctB"/>
    <property type="match status" value="1"/>
</dbReference>
<dbReference type="CDD" id="cd13671">
    <property type="entry name" value="PBP2_TRAP_SBP_like_3"/>
    <property type="match status" value="1"/>
</dbReference>
<keyword evidence="3" id="KW-0675">Receptor</keyword>
<keyword evidence="4" id="KW-1185">Reference proteome</keyword>
<accession>A0AA45WUV9</accession>
<dbReference type="NCBIfam" id="TIGR00787">
    <property type="entry name" value="dctP"/>
    <property type="match status" value="1"/>
</dbReference>
<organism evidence="3 4">
    <name type="scientific">Anoxynatronum buryatiense</name>
    <dbReference type="NCBI Taxonomy" id="489973"/>
    <lineage>
        <taxon>Bacteria</taxon>
        <taxon>Bacillati</taxon>
        <taxon>Bacillota</taxon>
        <taxon>Clostridia</taxon>
        <taxon>Eubacteriales</taxon>
        <taxon>Clostridiaceae</taxon>
        <taxon>Anoxynatronum</taxon>
    </lineage>
</organism>
<evidence type="ECO:0000256" key="2">
    <source>
        <dbReference type="SAM" id="SignalP"/>
    </source>
</evidence>
<proteinExistence type="predicted"/>
<dbReference type="AlphaFoldDB" id="A0AA45WUV9"/>
<name>A0AA45WUV9_9CLOT</name>
<evidence type="ECO:0000256" key="1">
    <source>
        <dbReference type="ARBA" id="ARBA00022729"/>
    </source>
</evidence>
<dbReference type="GO" id="GO:0055085">
    <property type="term" value="P:transmembrane transport"/>
    <property type="evidence" value="ECO:0007669"/>
    <property type="project" value="InterPro"/>
</dbReference>
<dbReference type="PANTHER" id="PTHR33376">
    <property type="match status" value="1"/>
</dbReference>
<dbReference type="Pfam" id="PF03480">
    <property type="entry name" value="DctP"/>
    <property type="match status" value="1"/>
</dbReference>
<dbReference type="Proteomes" id="UP001158066">
    <property type="component" value="Unassembled WGS sequence"/>
</dbReference>